<keyword evidence="3 5" id="KW-0378">Hydrolase</keyword>
<dbReference type="CDD" id="cd07473">
    <property type="entry name" value="Peptidases_S8_Subtilisin_like"/>
    <property type="match status" value="1"/>
</dbReference>
<evidence type="ECO:0000256" key="1">
    <source>
        <dbReference type="ARBA" id="ARBA00011073"/>
    </source>
</evidence>
<proteinExistence type="inferred from homology"/>
<dbReference type="SUPFAM" id="SSF52743">
    <property type="entry name" value="Subtilisin-like"/>
    <property type="match status" value="1"/>
</dbReference>
<name>A0A656D7N3_KRYT1</name>
<evidence type="ECO:0000256" key="6">
    <source>
        <dbReference type="RuleBase" id="RU003355"/>
    </source>
</evidence>
<dbReference type="PROSITE" id="PS00137">
    <property type="entry name" value="SUBTILASE_HIS"/>
    <property type="match status" value="1"/>
</dbReference>
<dbReference type="InterPro" id="IPR000209">
    <property type="entry name" value="Peptidase_S8/S53_dom"/>
</dbReference>
<dbReference type="PROSITE" id="PS00136">
    <property type="entry name" value="SUBTILASE_ASP"/>
    <property type="match status" value="1"/>
</dbReference>
<sequence>MRLFLLFSFCLIVLLVSPFFYSEDNFEFVGFATVKNFYRQGDNERLFIPGIAIVKFKAEYRNLLGLRKVEIDEFNNVAVQLGIKSVEKMFPNHEGKLLKSDEPDLSLFYIVRFSEMMDVNFVISKLSRLKSIEYAEPHYIHKPCFVPNDPYFLSRQWYLGKVEIPLAWDITQGDTNIVIGIVDTGIDLDHPDLSANIWRNWREIPNNGIDDDQNGYVDDFIGWDFGGKDNFNNDRAKQDNDPSEKKPVHGTHVAGIASAVTNNGIGVAGAGFKCKIMAVKVSIDDDSDNLIYYGYEGIVYAVDNGAKVINCSWGGGGGSRFEQEVINYATSKGALVVAAAGNNRSDEFHSPSGYKHVLSVASVDSNDVKAGYSNFGETVDVCAPGGVFSVDGGIFNTWYNDTYTNLTGTSMASPLVAGIAGLVRAKFPELTPDQVAEKIRVTAEPIDDKNPSYRYQLGYGRVNAYRDLTINSPAVRFEDFVIDDSLGNKDGAIDPGEVIQIKGTFKNYLASASNLVAQLETTDPYVQIISGIFTIGSLGTLQSKNNSDEPFKFKILPNTPENYTVKFVVKIYSGSYNDFVYFKVFVRPTFRDHNANFITLTVTSRGNLAFNDYPSNTQGKGLIYRGGN</sequence>
<dbReference type="PROSITE" id="PS00138">
    <property type="entry name" value="SUBTILASE_SER"/>
    <property type="match status" value="1"/>
</dbReference>
<protein>
    <submittedName>
        <fullName evidence="8">Subtilase family protein</fullName>
    </submittedName>
</protein>
<evidence type="ECO:0000313" key="8">
    <source>
        <dbReference type="EMBL" id="CUT02093.1"/>
    </source>
</evidence>
<feature type="active site" description="Charge relay system" evidence="5">
    <location>
        <position position="410"/>
    </location>
</feature>
<keyword evidence="2 5" id="KW-0645">Protease</keyword>
<evidence type="ECO:0000313" key="9">
    <source>
        <dbReference type="Proteomes" id="UP000243065"/>
    </source>
</evidence>
<comment type="similarity">
    <text evidence="1 5 6">Belongs to the peptidase S8 family.</text>
</comment>
<dbReference type="OrthoDB" id="9798386at2"/>
<reference evidence="8 9" key="1">
    <citation type="submission" date="2015-11" db="EMBL/GenBank/DDBJ databases">
        <authorList>
            <person name="Varghese N."/>
        </authorList>
    </citation>
    <scope>NUCLEOTIDE SEQUENCE [LARGE SCALE GENOMIC DNA]</scope>
    <source>
        <strain evidence="8 9">JGI-24</strain>
    </source>
</reference>
<dbReference type="InterPro" id="IPR051048">
    <property type="entry name" value="Peptidase_S8/S53_subtilisin"/>
</dbReference>
<dbReference type="GO" id="GO:0006508">
    <property type="term" value="P:proteolysis"/>
    <property type="evidence" value="ECO:0007669"/>
    <property type="project" value="UniProtKB-KW"/>
</dbReference>
<dbReference type="InterPro" id="IPR023827">
    <property type="entry name" value="Peptidase_S8_Asp-AS"/>
</dbReference>
<dbReference type="PROSITE" id="PS51892">
    <property type="entry name" value="SUBTILASE"/>
    <property type="match status" value="1"/>
</dbReference>
<feature type="active site" description="Charge relay system" evidence="5">
    <location>
        <position position="183"/>
    </location>
</feature>
<dbReference type="Gene3D" id="3.40.50.200">
    <property type="entry name" value="Peptidase S8/S53 domain"/>
    <property type="match status" value="1"/>
</dbReference>
<evidence type="ECO:0000259" key="7">
    <source>
        <dbReference type="Pfam" id="PF00082"/>
    </source>
</evidence>
<gene>
    <name evidence="8" type="ORF">JGI24_01064</name>
</gene>
<dbReference type="RefSeq" id="WP_159420596.1">
    <property type="nucleotide sequence ID" value="NZ_CZVU01000044.1"/>
</dbReference>
<feature type="domain" description="Peptidase S8/S53" evidence="7">
    <location>
        <begin position="175"/>
        <end position="455"/>
    </location>
</feature>
<dbReference type="PRINTS" id="PR00723">
    <property type="entry name" value="SUBTILISIN"/>
</dbReference>
<dbReference type="Pfam" id="PF00082">
    <property type="entry name" value="Peptidase_S8"/>
    <property type="match status" value="1"/>
</dbReference>
<dbReference type="AlphaFoldDB" id="A0A656D7N3"/>
<dbReference type="InterPro" id="IPR022398">
    <property type="entry name" value="Peptidase_S8_His-AS"/>
</dbReference>
<organism evidence="8 9">
    <name type="scientific">Kryptobacter tengchongensis</name>
    <dbReference type="NCBI Taxonomy" id="1643429"/>
    <lineage>
        <taxon>Bacteria</taxon>
        <taxon>Pseudomonadati</taxon>
        <taxon>Candidatus Kryptoniota</taxon>
        <taxon>Candidatus Kryptobacter</taxon>
    </lineage>
</organism>
<evidence type="ECO:0000256" key="2">
    <source>
        <dbReference type="ARBA" id="ARBA00022670"/>
    </source>
</evidence>
<keyword evidence="9" id="KW-1185">Reference proteome</keyword>
<dbReference type="InterPro" id="IPR015500">
    <property type="entry name" value="Peptidase_S8_subtilisin-rel"/>
</dbReference>
<dbReference type="Proteomes" id="UP000243065">
    <property type="component" value="Unassembled WGS sequence"/>
</dbReference>
<evidence type="ECO:0000256" key="5">
    <source>
        <dbReference type="PROSITE-ProRule" id="PRU01240"/>
    </source>
</evidence>
<accession>A0A656D7N3</accession>
<dbReference type="PANTHER" id="PTHR43399:SF4">
    <property type="entry name" value="CELL WALL-ASSOCIATED PROTEASE"/>
    <property type="match status" value="1"/>
</dbReference>
<keyword evidence="4 5" id="KW-0720">Serine protease</keyword>
<feature type="active site" description="Charge relay system" evidence="5">
    <location>
        <position position="249"/>
    </location>
</feature>
<dbReference type="EMBL" id="CZVU01000044">
    <property type="protein sequence ID" value="CUT02093.1"/>
    <property type="molecule type" value="Genomic_DNA"/>
</dbReference>
<evidence type="ECO:0000256" key="4">
    <source>
        <dbReference type="ARBA" id="ARBA00022825"/>
    </source>
</evidence>
<evidence type="ECO:0000256" key="3">
    <source>
        <dbReference type="ARBA" id="ARBA00022801"/>
    </source>
</evidence>
<dbReference type="InterPro" id="IPR023828">
    <property type="entry name" value="Peptidase_S8_Ser-AS"/>
</dbReference>
<dbReference type="InterPro" id="IPR036852">
    <property type="entry name" value="Peptidase_S8/S53_dom_sf"/>
</dbReference>
<feature type="non-terminal residue" evidence="8">
    <location>
        <position position="628"/>
    </location>
</feature>
<dbReference type="PANTHER" id="PTHR43399">
    <property type="entry name" value="SUBTILISIN-RELATED"/>
    <property type="match status" value="1"/>
</dbReference>
<dbReference type="GO" id="GO:0004252">
    <property type="term" value="F:serine-type endopeptidase activity"/>
    <property type="evidence" value="ECO:0007669"/>
    <property type="project" value="UniProtKB-UniRule"/>
</dbReference>
<dbReference type="InterPro" id="IPR034204">
    <property type="entry name" value="PfSUB1-like_cat_dom"/>
</dbReference>